<accession>A0A4U5LS69</accession>
<evidence type="ECO:0000313" key="3">
    <source>
        <dbReference type="Proteomes" id="UP000298663"/>
    </source>
</evidence>
<keyword evidence="3" id="KW-1185">Reference proteome</keyword>
<feature type="region of interest" description="Disordered" evidence="1">
    <location>
        <begin position="1"/>
        <end position="39"/>
    </location>
</feature>
<reference evidence="2 3" key="2">
    <citation type="journal article" date="2019" name="G3 (Bethesda)">
        <title>Hybrid Assembly of the Genome of the Entomopathogenic Nematode Steinernema carpocapsae Identifies the X-Chromosome.</title>
        <authorList>
            <person name="Serra L."/>
            <person name="Macchietto M."/>
            <person name="Macias-Munoz A."/>
            <person name="McGill C.J."/>
            <person name="Rodriguez I.M."/>
            <person name="Rodriguez B."/>
            <person name="Murad R."/>
            <person name="Mortazavi A."/>
        </authorList>
    </citation>
    <scope>NUCLEOTIDE SEQUENCE [LARGE SCALE GENOMIC DNA]</scope>
    <source>
        <strain evidence="2 3">ALL</strain>
    </source>
</reference>
<dbReference type="EMBL" id="AZBU02000013">
    <property type="protein sequence ID" value="TKR58851.1"/>
    <property type="molecule type" value="Genomic_DNA"/>
</dbReference>
<feature type="region of interest" description="Disordered" evidence="1">
    <location>
        <begin position="53"/>
        <end position="91"/>
    </location>
</feature>
<dbReference type="AlphaFoldDB" id="A0A4U5LS69"/>
<evidence type="ECO:0000313" key="2">
    <source>
        <dbReference type="EMBL" id="TKR58851.1"/>
    </source>
</evidence>
<name>A0A4U5LS69_STECR</name>
<feature type="compositionally biased region" description="Low complexity" evidence="1">
    <location>
        <begin position="1"/>
        <end position="18"/>
    </location>
</feature>
<gene>
    <name evidence="2" type="ORF">L596_030241</name>
</gene>
<organism evidence="2 3">
    <name type="scientific">Steinernema carpocapsae</name>
    <name type="common">Entomopathogenic nematode</name>
    <dbReference type="NCBI Taxonomy" id="34508"/>
    <lineage>
        <taxon>Eukaryota</taxon>
        <taxon>Metazoa</taxon>
        <taxon>Ecdysozoa</taxon>
        <taxon>Nematoda</taxon>
        <taxon>Chromadorea</taxon>
        <taxon>Rhabditida</taxon>
        <taxon>Tylenchina</taxon>
        <taxon>Panagrolaimomorpha</taxon>
        <taxon>Strongyloidoidea</taxon>
        <taxon>Steinernematidae</taxon>
        <taxon>Steinernema</taxon>
    </lineage>
</organism>
<sequence>MSAANDADGAPQPAQQQPRKTFVKSKVDDGVEGSDISRENSAISMSAAAQALNGAHAKSTVAPVEEEKGLFSWGLSKAKRTKKRPQEEETI</sequence>
<proteinExistence type="predicted"/>
<dbReference type="Proteomes" id="UP000298663">
    <property type="component" value="Unassembled WGS sequence"/>
</dbReference>
<evidence type="ECO:0000256" key="1">
    <source>
        <dbReference type="SAM" id="MobiDB-lite"/>
    </source>
</evidence>
<comment type="caution">
    <text evidence="2">The sequence shown here is derived from an EMBL/GenBank/DDBJ whole genome shotgun (WGS) entry which is preliminary data.</text>
</comment>
<protein>
    <submittedName>
        <fullName evidence="2">Uncharacterized protein</fullName>
    </submittedName>
</protein>
<reference evidence="2 3" key="1">
    <citation type="journal article" date="2015" name="Genome Biol.">
        <title>Comparative genomics of Steinernema reveals deeply conserved gene regulatory networks.</title>
        <authorList>
            <person name="Dillman A.R."/>
            <person name="Macchietto M."/>
            <person name="Porter C.F."/>
            <person name="Rogers A."/>
            <person name="Williams B."/>
            <person name="Antoshechkin I."/>
            <person name="Lee M.M."/>
            <person name="Goodwin Z."/>
            <person name="Lu X."/>
            <person name="Lewis E.E."/>
            <person name="Goodrich-Blair H."/>
            <person name="Stock S.P."/>
            <person name="Adams B.J."/>
            <person name="Sternberg P.W."/>
            <person name="Mortazavi A."/>
        </authorList>
    </citation>
    <scope>NUCLEOTIDE SEQUENCE [LARGE SCALE GENOMIC DNA]</scope>
    <source>
        <strain evidence="2 3">ALL</strain>
    </source>
</reference>